<dbReference type="InParanoid" id="A0A1C7N1F4"/>
<protein>
    <submittedName>
        <fullName evidence="1">Uncharacterized protein</fullName>
    </submittedName>
</protein>
<evidence type="ECO:0000313" key="1">
    <source>
        <dbReference type="EMBL" id="OBZ82818.1"/>
    </source>
</evidence>
<organism evidence="1 2">
    <name type="scientific">Choanephora cucurbitarum</name>
    <dbReference type="NCBI Taxonomy" id="101091"/>
    <lineage>
        <taxon>Eukaryota</taxon>
        <taxon>Fungi</taxon>
        <taxon>Fungi incertae sedis</taxon>
        <taxon>Mucoromycota</taxon>
        <taxon>Mucoromycotina</taxon>
        <taxon>Mucoromycetes</taxon>
        <taxon>Mucorales</taxon>
        <taxon>Mucorineae</taxon>
        <taxon>Choanephoraceae</taxon>
        <taxon>Choanephoroideae</taxon>
        <taxon>Choanephora</taxon>
    </lineage>
</organism>
<keyword evidence="2" id="KW-1185">Reference proteome</keyword>
<dbReference type="EMBL" id="LUGH01000781">
    <property type="protein sequence ID" value="OBZ82818.1"/>
    <property type="molecule type" value="Genomic_DNA"/>
</dbReference>
<dbReference type="Proteomes" id="UP000093000">
    <property type="component" value="Unassembled WGS sequence"/>
</dbReference>
<gene>
    <name evidence="1" type="ORF">A0J61_09130</name>
</gene>
<dbReference type="AlphaFoldDB" id="A0A1C7N1F4"/>
<name>A0A1C7N1F4_9FUNG</name>
<dbReference type="OrthoDB" id="660555at2759"/>
<evidence type="ECO:0000313" key="2">
    <source>
        <dbReference type="Proteomes" id="UP000093000"/>
    </source>
</evidence>
<reference evidence="1 2" key="1">
    <citation type="submission" date="2016-03" db="EMBL/GenBank/DDBJ databases">
        <title>Choanephora cucurbitarum.</title>
        <authorList>
            <person name="Min B."/>
            <person name="Park H."/>
            <person name="Park J.-H."/>
            <person name="Shin H.-D."/>
            <person name="Choi I.-G."/>
        </authorList>
    </citation>
    <scope>NUCLEOTIDE SEQUENCE [LARGE SCALE GENOMIC DNA]</scope>
    <source>
        <strain evidence="1 2">KUS-F28377</strain>
    </source>
</reference>
<accession>A0A1C7N1F4</accession>
<proteinExistence type="predicted"/>
<sequence>MFQSFITPKPATTRIVVRQTADKNELDTIFSVEGLCTTTETSLIPEKEVARKWFGSNFRFLEITSEVDSSADHLSAHDTFTFGPQNT</sequence>
<comment type="caution">
    <text evidence="1">The sequence shown here is derived from an EMBL/GenBank/DDBJ whole genome shotgun (WGS) entry which is preliminary data.</text>
</comment>